<comment type="caution">
    <text evidence="1">The sequence shown here is derived from an EMBL/GenBank/DDBJ whole genome shotgun (WGS) entry which is preliminary data.</text>
</comment>
<protein>
    <submittedName>
        <fullName evidence="1">Uncharacterized protein</fullName>
    </submittedName>
</protein>
<feature type="non-terminal residue" evidence="1">
    <location>
        <position position="1"/>
    </location>
</feature>
<keyword evidence="2" id="KW-1185">Reference proteome</keyword>
<reference evidence="1 2" key="1">
    <citation type="submission" date="2016-06" db="EMBL/GenBank/DDBJ databases">
        <title>The Draft Genome Sequence and Annotation of the Desert Woodrat Neotoma lepida.</title>
        <authorList>
            <person name="Campbell M."/>
            <person name="Oakeson K.F."/>
            <person name="Yandell M."/>
            <person name="Halpert J.R."/>
            <person name="Dearing D."/>
        </authorList>
    </citation>
    <scope>NUCLEOTIDE SEQUENCE [LARGE SCALE GENOMIC DNA]</scope>
    <source>
        <strain evidence="1">417</strain>
        <tissue evidence="1">Liver</tissue>
    </source>
</reference>
<sequence>QCTYMQSAYVQSVSCKNLEKLTLHATERDASFSKSIERWLTGDLSQEQAPIFLRAARGSKKKPKGDTVLVSLVY</sequence>
<dbReference type="AlphaFoldDB" id="A0A1A6G0K8"/>
<feature type="non-terminal residue" evidence="1">
    <location>
        <position position="74"/>
    </location>
</feature>
<dbReference type="EMBL" id="LZPO01108184">
    <property type="protein sequence ID" value="OBS59340.1"/>
    <property type="molecule type" value="Genomic_DNA"/>
</dbReference>
<name>A0A1A6G0K8_NEOLE</name>
<dbReference type="Proteomes" id="UP000092124">
    <property type="component" value="Unassembled WGS sequence"/>
</dbReference>
<organism evidence="1 2">
    <name type="scientific">Neotoma lepida</name>
    <name type="common">Desert woodrat</name>
    <dbReference type="NCBI Taxonomy" id="56216"/>
    <lineage>
        <taxon>Eukaryota</taxon>
        <taxon>Metazoa</taxon>
        <taxon>Chordata</taxon>
        <taxon>Craniata</taxon>
        <taxon>Vertebrata</taxon>
        <taxon>Euteleostomi</taxon>
        <taxon>Mammalia</taxon>
        <taxon>Eutheria</taxon>
        <taxon>Euarchontoglires</taxon>
        <taxon>Glires</taxon>
        <taxon>Rodentia</taxon>
        <taxon>Myomorpha</taxon>
        <taxon>Muroidea</taxon>
        <taxon>Cricetidae</taxon>
        <taxon>Neotominae</taxon>
        <taxon>Neotoma</taxon>
    </lineage>
</organism>
<proteinExistence type="predicted"/>
<gene>
    <name evidence="1" type="ORF">A6R68_09538</name>
</gene>
<accession>A0A1A6G0K8</accession>
<evidence type="ECO:0000313" key="1">
    <source>
        <dbReference type="EMBL" id="OBS59340.1"/>
    </source>
</evidence>
<evidence type="ECO:0000313" key="2">
    <source>
        <dbReference type="Proteomes" id="UP000092124"/>
    </source>
</evidence>